<evidence type="ECO:0000256" key="2">
    <source>
        <dbReference type="SAM" id="SignalP"/>
    </source>
</evidence>
<feature type="signal peptide" evidence="2">
    <location>
        <begin position="1"/>
        <end position="24"/>
    </location>
</feature>
<accession>A0ABW2YJ09</accession>
<keyword evidence="2" id="KW-0732">Signal</keyword>
<feature type="region of interest" description="Disordered" evidence="1">
    <location>
        <begin position="27"/>
        <end position="56"/>
    </location>
</feature>
<dbReference type="EMBL" id="JBHTIF010000003">
    <property type="protein sequence ID" value="MFD0726878.1"/>
    <property type="molecule type" value="Genomic_DNA"/>
</dbReference>
<dbReference type="Proteomes" id="UP001597110">
    <property type="component" value="Unassembled WGS sequence"/>
</dbReference>
<comment type="caution">
    <text evidence="3">The sequence shown here is derived from an EMBL/GenBank/DDBJ whole genome shotgun (WGS) entry which is preliminary data.</text>
</comment>
<evidence type="ECO:0000256" key="1">
    <source>
        <dbReference type="SAM" id="MobiDB-lite"/>
    </source>
</evidence>
<dbReference type="InterPro" id="IPR006624">
    <property type="entry name" value="Beta-propeller_rpt_TECPR"/>
</dbReference>
<reference evidence="4" key="1">
    <citation type="journal article" date="2019" name="Int. J. Syst. Evol. Microbiol.">
        <title>The Global Catalogue of Microorganisms (GCM) 10K type strain sequencing project: providing services to taxonomists for standard genome sequencing and annotation.</title>
        <authorList>
            <consortium name="The Broad Institute Genomics Platform"/>
            <consortium name="The Broad Institute Genome Sequencing Center for Infectious Disease"/>
            <person name="Wu L."/>
            <person name="Ma J."/>
        </authorList>
    </citation>
    <scope>NUCLEOTIDE SEQUENCE [LARGE SCALE GENOMIC DNA]</scope>
    <source>
        <strain evidence="4">CCUG 55585</strain>
    </source>
</reference>
<feature type="chain" id="PRO_5046400457" evidence="2">
    <location>
        <begin position="25"/>
        <end position="311"/>
    </location>
</feature>
<keyword evidence="4" id="KW-1185">Reference proteome</keyword>
<sequence length="311" mass="32273">MLPIRTSAALLSLCALAYASITEAQNLRRTRQESTHQAPVATPPKRSDRILPTDGASRWDQVPGCARDITGAGIDIVYVTGCDVGNGERGASGLYRWNGNAFVPHASGGRGSAIASHGGNTYVVGGDALLWSSASDGAWKQRGTPDGRPIVDVGAGVAGLWVITSEPAGDGGNAIARATPCPPAQGQLSGNDFCGWERVSGAATRIAVGASVWVVTANNELYERAEGGGGTWSKRPGCFVDVAANGHTVYAIACRRGKGDGNAVLHWNNAGSWRDTDAAGKRVGVDSAGNAWVLTDSGQIWRRSPRVPAPM</sequence>
<gene>
    <name evidence="3" type="ORF">ACFQ0E_14875</name>
</gene>
<name>A0ABW2YJ09_9GAMM</name>
<proteinExistence type="predicted"/>
<organism evidence="3 4">
    <name type="scientific">Lysobacter brunescens</name>
    <dbReference type="NCBI Taxonomy" id="262323"/>
    <lineage>
        <taxon>Bacteria</taxon>
        <taxon>Pseudomonadati</taxon>
        <taxon>Pseudomonadota</taxon>
        <taxon>Gammaproteobacteria</taxon>
        <taxon>Lysobacterales</taxon>
        <taxon>Lysobacteraceae</taxon>
        <taxon>Lysobacter</taxon>
    </lineage>
</organism>
<evidence type="ECO:0000313" key="3">
    <source>
        <dbReference type="EMBL" id="MFD0726878.1"/>
    </source>
</evidence>
<evidence type="ECO:0000313" key="4">
    <source>
        <dbReference type="Proteomes" id="UP001597110"/>
    </source>
</evidence>
<dbReference type="SMART" id="SM00706">
    <property type="entry name" value="TECPR"/>
    <property type="match status" value="3"/>
</dbReference>
<dbReference type="RefSeq" id="WP_386825114.1">
    <property type="nucleotide sequence ID" value="NZ_JBHTIF010000003.1"/>
</dbReference>
<protein>
    <submittedName>
        <fullName evidence="3">Uncharacterized protein</fullName>
    </submittedName>
</protein>